<organism evidence="3 4">
    <name type="scientific">Paenibacillus cisolokensis</name>
    <dbReference type="NCBI Taxonomy" id="1658519"/>
    <lineage>
        <taxon>Bacteria</taxon>
        <taxon>Bacillati</taxon>
        <taxon>Bacillota</taxon>
        <taxon>Bacilli</taxon>
        <taxon>Bacillales</taxon>
        <taxon>Paenibacillaceae</taxon>
        <taxon>Paenibacillus</taxon>
    </lineage>
</organism>
<dbReference type="SUPFAM" id="SSF51215">
    <property type="entry name" value="Regulatory protein AraC"/>
    <property type="match status" value="1"/>
</dbReference>
<dbReference type="InterPro" id="IPR037923">
    <property type="entry name" value="HTH-like"/>
</dbReference>
<dbReference type="InterPro" id="IPR003313">
    <property type="entry name" value="AraC-bd"/>
</dbReference>
<keyword evidence="1" id="KW-0238">DNA-binding</keyword>
<accession>A0ABQ4N2M2</accession>
<protein>
    <recommendedName>
        <fullName evidence="2">AraC-type arabinose-binding/dimerisation domain-containing protein</fullName>
    </recommendedName>
</protein>
<comment type="caution">
    <text evidence="3">The sequence shown here is derived from an EMBL/GenBank/DDBJ whole genome shotgun (WGS) entry which is preliminary data.</text>
</comment>
<evidence type="ECO:0000313" key="4">
    <source>
        <dbReference type="Proteomes" id="UP000680304"/>
    </source>
</evidence>
<reference evidence="3 4" key="1">
    <citation type="submission" date="2021-04" db="EMBL/GenBank/DDBJ databases">
        <title>Draft genome sequence of Paenibacillus cisolokensis, LC2-13A.</title>
        <authorList>
            <person name="Uke A."/>
            <person name="Chhe C."/>
            <person name="Baramee S."/>
            <person name="Kosugi A."/>
        </authorList>
    </citation>
    <scope>NUCLEOTIDE SEQUENCE [LARGE SCALE GENOMIC DNA]</scope>
    <source>
        <strain evidence="3 4">LC2-13A</strain>
    </source>
</reference>
<sequence>MRQSMSLFVDSLKILYLHIKPYELDYTWTVGPRQLHHSVLWYVTAGQFALHVQDARHVGRAGQIYLLPPRSAIRCHAITERVSLVSVNFDANITFLGERVWSEALHLPVELDGECPQIASVLQEMLRTAGQPSAAQTLLLQAGLQNWWLCCSTGIFDPCPPEPFLSWMRGWRK</sequence>
<gene>
    <name evidence="3" type="ORF">PACILC2_09790</name>
</gene>
<proteinExistence type="predicted"/>
<dbReference type="Pfam" id="PF02311">
    <property type="entry name" value="AraC_binding"/>
    <property type="match status" value="1"/>
</dbReference>
<dbReference type="Proteomes" id="UP000680304">
    <property type="component" value="Unassembled WGS sequence"/>
</dbReference>
<feature type="domain" description="AraC-type arabinose-binding/dimerisation" evidence="2">
    <location>
        <begin position="24"/>
        <end position="143"/>
    </location>
</feature>
<dbReference type="RefSeq" id="WP_213527712.1">
    <property type="nucleotide sequence ID" value="NZ_BOVJ01000030.1"/>
</dbReference>
<evidence type="ECO:0000256" key="1">
    <source>
        <dbReference type="ARBA" id="ARBA00023125"/>
    </source>
</evidence>
<name>A0ABQ4N2M2_9BACL</name>
<keyword evidence="4" id="KW-1185">Reference proteome</keyword>
<dbReference type="EMBL" id="BOVJ01000030">
    <property type="protein sequence ID" value="GIQ62411.1"/>
    <property type="molecule type" value="Genomic_DNA"/>
</dbReference>
<evidence type="ECO:0000259" key="2">
    <source>
        <dbReference type="Pfam" id="PF02311"/>
    </source>
</evidence>
<evidence type="ECO:0000313" key="3">
    <source>
        <dbReference type="EMBL" id="GIQ62411.1"/>
    </source>
</evidence>